<evidence type="ECO:0000313" key="1">
    <source>
        <dbReference type="EMBL" id="PHX55518.1"/>
    </source>
</evidence>
<evidence type="ECO:0000313" key="2">
    <source>
        <dbReference type="Proteomes" id="UP000226442"/>
    </source>
</evidence>
<sequence length="90" mass="10311">MFGFSILAMYVIAFLILTQPMGSGQSRQWWVELDTDSPNRTYYFGPYRSKDEADNSTIGYIKDLEKKGAKKISINIQQGRQPTQLKANQD</sequence>
<dbReference type="Pfam" id="PF08846">
    <property type="entry name" value="DUF1816"/>
    <property type="match status" value="1"/>
</dbReference>
<dbReference type="Proteomes" id="UP000226442">
    <property type="component" value="Unassembled WGS sequence"/>
</dbReference>
<gene>
    <name evidence="1" type="ORF">CP500_010450</name>
</gene>
<name>A0A2G4F1A5_9CYAN</name>
<dbReference type="AlphaFoldDB" id="A0A2G4F1A5"/>
<dbReference type="EMBL" id="NXIB02000050">
    <property type="protein sequence ID" value="PHX55518.1"/>
    <property type="molecule type" value="Genomic_DNA"/>
</dbReference>
<keyword evidence="2" id="KW-1185">Reference proteome</keyword>
<proteinExistence type="predicted"/>
<reference evidence="1" key="1">
    <citation type="submission" date="2017-10" db="EMBL/GenBank/DDBJ databases">
        <title>Draft genome sequence of the planktic cyanobacteria Tychonema bourrellyi isolated from alpine lentic freshwater.</title>
        <authorList>
            <person name="Tett A."/>
            <person name="Armanini F."/>
            <person name="Asnicar F."/>
            <person name="Boscaini A."/>
            <person name="Pasolli E."/>
            <person name="Zolfo M."/>
            <person name="Donati C."/>
            <person name="Salmaso N."/>
            <person name="Segata N."/>
        </authorList>
    </citation>
    <scope>NUCLEOTIDE SEQUENCE</scope>
    <source>
        <strain evidence="1">FEM_GT703</strain>
    </source>
</reference>
<protein>
    <submittedName>
        <fullName evidence="1">DUF1816 domain-containing protein</fullName>
    </submittedName>
</protein>
<dbReference type="InterPro" id="IPR014945">
    <property type="entry name" value="DUF1816"/>
</dbReference>
<accession>A0A2G4F1A5</accession>
<comment type="caution">
    <text evidence="1">The sequence shown here is derived from an EMBL/GenBank/DDBJ whole genome shotgun (WGS) entry which is preliminary data.</text>
</comment>
<dbReference type="OrthoDB" id="560125at2"/>
<organism evidence="1 2">
    <name type="scientific">Tychonema bourrellyi FEM_GT703</name>
    <dbReference type="NCBI Taxonomy" id="2040638"/>
    <lineage>
        <taxon>Bacteria</taxon>
        <taxon>Bacillati</taxon>
        <taxon>Cyanobacteriota</taxon>
        <taxon>Cyanophyceae</taxon>
        <taxon>Oscillatoriophycideae</taxon>
        <taxon>Oscillatoriales</taxon>
        <taxon>Microcoleaceae</taxon>
        <taxon>Tychonema</taxon>
    </lineage>
</organism>